<dbReference type="PANTHER" id="PTHR35770:SF1">
    <property type="entry name" value="U2 SMALL NUCLEAR RIBONUCLEOPROTEIN AUXILIARY FACTOR-LIKE PROTEIN"/>
    <property type="match status" value="1"/>
</dbReference>
<name>A0A4V6A2E4_POPAL</name>
<organism evidence="1">
    <name type="scientific">Populus alba</name>
    <name type="common">White poplar</name>
    <dbReference type="NCBI Taxonomy" id="43335"/>
    <lineage>
        <taxon>Eukaryota</taxon>
        <taxon>Viridiplantae</taxon>
        <taxon>Streptophyta</taxon>
        <taxon>Embryophyta</taxon>
        <taxon>Tracheophyta</taxon>
        <taxon>Spermatophyta</taxon>
        <taxon>Magnoliopsida</taxon>
        <taxon>eudicotyledons</taxon>
        <taxon>Gunneridae</taxon>
        <taxon>Pentapetalae</taxon>
        <taxon>rosids</taxon>
        <taxon>fabids</taxon>
        <taxon>Malpighiales</taxon>
        <taxon>Salicaceae</taxon>
        <taxon>Saliceae</taxon>
        <taxon>Populus</taxon>
    </lineage>
</organism>
<evidence type="ECO:0000313" key="1">
    <source>
        <dbReference type="EMBL" id="TKR78615.1"/>
    </source>
</evidence>
<accession>A0A4V6A2E4</accession>
<proteinExistence type="predicted"/>
<sequence>MVKEFKSGFGFDCLMRIFAPDYNHLKIQVTDYHSNTFEDPKSVMQLDDLRDCIGIGGSWTELVEASSSSSSFLCGLLTPALPCFTTDKLAGRDPASTKVTNRVVSEFHRAKVRGALLQDTEDDENN</sequence>
<dbReference type="AlphaFoldDB" id="A0A4V6A2E4"/>
<gene>
    <name evidence="1" type="ORF">D5086_0000281800</name>
</gene>
<dbReference type="EMBL" id="RCHU01001107">
    <property type="protein sequence ID" value="TKR78615.1"/>
    <property type="molecule type" value="Genomic_DNA"/>
</dbReference>
<reference evidence="1" key="1">
    <citation type="submission" date="2018-10" db="EMBL/GenBank/DDBJ databases">
        <title>Population genomic analysis revealed the cold adaptation of white poplar.</title>
        <authorList>
            <person name="Liu Y.-J."/>
        </authorList>
    </citation>
    <scope>NUCLEOTIDE SEQUENCE [LARGE SCALE GENOMIC DNA]</scope>
    <source>
        <strain evidence="1">PAL-ZL1</strain>
    </source>
</reference>
<protein>
    <submittedName>
        <fullName evidence="1">Uncharacterized protein</fullName>
    </submittedName>
</protein>
<comment type="caution">
    <text evidence="1">The sequence shown here is derived from an EMBL/GenBank/DDBJ whole genome shotgun (WGS) entry which is preliminary data.</text>
</comment>
<dbReference type="PANTHER" id="PTHR35770">
    <property type="entry name" value="U2 SMALL NUCLEAR RIBONUCLEOPROTEIN AUXILIARY FACTOR-LIKE PROTEIN"/>
    <property type="match status" value="1"/>
</dbReference>